<evidence type="ECO:0000256" key="10">
    <source>
        <dbReference type="ARBA" id="ARBA00023157"/>
    </source>
</evidence>
<evidence type="ECO:0000313" key="20">
    <source>
        <dbReference type="Proteomes" id="UP000007431"/>
    </source>
</evidence>
<dbReference type="EMBL" id="GL377306">
    <property type="protein sequence ID" value="EFI96980.1"/>
    <property type="molecule type" value="Genomic_DNA"/>
</dbReference>
<comment type="cofactor">
    <cofactor evidence="1">
        <name>Cu(2+)</name>
        <dbReference type="ChEBI" id="CHEBI:29036"/>
    </cofactor>
</comment>
<dbReference type="VEuPathDB" id="FungiDB:SCHCODRAFT_02625433"/>
<dbReference type="EC" id="1.14.99.56" evidence="15"/>
<dbReference type="Gene3D" id="2.70.50.70">
    <property type="match status" value="1"/>
</dbReference>
<dbReference type="KEGG" id="scm:SCHCO_02625433"/>
<proteinExistence type="inferred from homology"/>
<dbReference type="GO" id="GO:0016787">
    <property type="term" value="F:hydrolase activity"/>
    <property type="evidence" value="ECO:0007669"/>
    <property type="project" value="UniProtKB-KW"/>
</dbReference>
<evidence type="ECO:0000256" key="6">
    <source>
        <dbReference type="ARBA" id="ARBA00023001"/>
    </source>
</evidence>
<dbReference type="PANTHER" id="PTHR33353:SF10">
    <property type="entry name" value="ENDO-BETA-1,4-GLUCANASE D"/>
    <property type="match status" value="1"/>
</dbReference>
<feature type="region of interest" description="Disordered" evidence="16">
    <location>
        <begin position="284"/>
        <end position="394"/>
    </location>
</feature>
<evidence type="ECO:0000256" key="15">
    <source>
        <dbReference type="ARBA" id="ARBA00047174"/>
    </source>
</evidence>
<evidence type="ECO:0000256" key="3">
    <source>
        <dbReference type="ARBA" id="ARBA00022525"/>
    </source>
</evidence>
<evidence type="ECO:0000256" key="4">
    <source>
        <dbReference type="ARBA" id="ARBA00022723"/>
    </source>
</evidence>
<evidence type="ECO:0000256" key="16">
    <source>
        <dbReference type="SAM" id="MobiDB-lite"/>
    </source>
</evidence>
<keyword evidence="3" id="KW-0964">Secreted</keyword>
<dbReference type="InterPro" id="IPR049892">
    <property type="entry name" value="AA9"/>
</dbReference>
<keyword evidence="12" id="KW-0624">Polysaccharide degradation</keyword>
<evidence type="ECO:0000259" key="18">
    <source>
        <dbReference type="Pfam" id="PF03443"/>
    </source>
</evidence>
<keyword evidence="4" id="KW-0479">Metal-binding</keyword>
<evidence type="ECO:0000256" key="14">
    <source>
        <dbReference type="ARBA" id="ARBA00045077"/>
    </source>
</evidence>
<evidence type="ECO:0000256" key="5">
    <source>
        <dbReference type="ARBA" id="ARBA00022729"/>
    </source>
</evidence>
<accession>D8Q5J9</accession>
<sequence length="394" mass="41081">MFKLAALVSLLPFLATVNAHGQLFNVYADGNTKIAPNLYYDGDKANTDTPIRKMYKASEQAYVLPGDFSDNSKMSCEGFGSAGAPSSLTVAAGSSVTLQWSGSTSELTWVTSVPDGAQAWVHGTGPIIDYLTSCNGDCKDADVTNAGWTKIDEFGIDFSQTISDDLRNALASKPEPYHPDGPGLWAAAKMIQDGSKWTVNIPAGLAPGGYILRHELYALHNPKKDGDGTSGPQGYIACVQLDVTGDGTTTLPEGTQAGQLYDPNGDFANFDLYQDGQISSFKVPGPAVWDGATSGGNSGGDNSNSGDNGDSGDNDGGNGDSGNNNGGDSNNGAASSGDNNGSGDASTSEWSEPTSSASAPQSSATKQCRQRKRSEKKRSVSKRAHANNRRLNAH</sequence>
<dbReference type="GO" id="GO:0004497">
    <property type="term" value="F:monooxygenase activity"/>
    <property type="evidence" value="ECO:0007669"/>
    <property type="project" value="UniProtKB-KW"/>
</dbReference>
<feature type="compositionally biased region" description="Basic residues" evidence="16">
    <location>
        <begin position="368"/>
        <end position="394"/>
    </location>
</feature>
<dbReference type="Proteomes" id="UP000007431">
    <property type="component" value="Unassembled WGS sequence"/>
</dbReference>
<dbReference type="GO" id="GO:0005576">
    <property type="term" value="C:extracellular region"/>
    <property type="evidence" value="ECO:0007669"/>
    <property type="project" value="UniProtKB-SubCell"/>
</dbReference>
<name>D8Q5J9_SCHCM</name>
<keyword evidence="9" id="KW-0503">Monooxygenase</keyword>
<dbReference type="eggNOG" id="ENOG502SR20">
    <property type="taxonomic scope" value="Eukaryota"/>
</dbReference>
<evidence type="ECO:0000256" key="7">
    <source>
        <dbReference type="ARBA" id="ARBA00023002"/>
    </source>
</evidence>
<dbReference type="HOGENOM" id="CLU_031730_1_2_1"/>
<feature type="domain" description="Auxiliary Activity family 9 catalytic" evidence="18">
    <location>
        <begin position="20"/>
        <end position="276"/>
    </location>
</feature>
<evidence type="ECO:0000256" key="2">
    <source>
        <dbReference type="ARBA" id="ARBA00004613"/>
    </source>
</evidence>
<dbReference type="AlphaFoldDB" id="D8Q5J9"/>
<reference evidence="19 20" key="1">
    <citation type="journal article" date="2010" name="Nat. Biotechnol.">
        <title>Genome sequence of the model mushroom Schizophyllum commune.</title>
        <authorList>
            <person name="Ohm R.A."/>
            <person name="de Jong J.F."/>
            <person name="Lugones L.G."/>
            <person name="Aerts A."/>
            <person name="Kothe E."/>
            <person name="Stajich J.E."/>
            <person name="de Vries R.P."/>
            <person name="Record E."/>
            <person name="Levasseur A."/>
            <person name="Baker S.E."/>
            <person name="Bartholomew K.A."/>
            <person name="Coutinho P.M."/>
            <person name="Erdmann S."/>
            <person name="Fowler T.J."/>
            <person name="Gathman A.C."/>
            <person name="Lombard V."/>
            <person name="Henrissat B."/>
            <person name="Knabe N."/>
            <person name="Kuees U."/>
            <person name="Lilly W.W."/>
            <person name="Lindquist E."/>
            <person name="Lucas S."/>
            <person name="Magnuson J.K."/>
            <person name="Piumi F."/>
            <person name="Raudaskoski M."/>
            <person name="Salamov A."/>
            <person name="Schmutz J."/>
            <person name="Schwarze F.W.M.R."/>
            <person name="vanKuyk P.A."/>
            <person name="Horton J.S."/>
            <person name="Grigoriev I.V."/>
            <person name="Woesten H.A.B."/>
        </authorList>
    </citation>
    <scope>NUCLEOTIDE SEQUENCE [LARGE SCALE GENOMIC DNA]</scope>
    <source>
        <strain evidence="20">H4-8 / FGSC 9210</strain>
    </source>
</reference>
<dbReference type="GO" id="GO:0030245">
    <property type="term" value="P:cellulose catabolic process"/>
    <property type="evidence" value="ECO:0007669"/>
    <property type="project" value="UniProtKB-KW"/>
</dbReference>
<keyword evidence="20" id="KW-1185">Reference proteome</keyword>
<keyword evidence="7" id="KW-0560">Oxidoreductase</keyword>
<dbReference type="InterPro" id="IPR005103">
    <property type="entry name" value="AA9_LPMO"/>
</dbReference>
<keyword evidence="8" id="KW-0186">Copper</keyword>
<feature type="compositionally biased region" description="Low complexity" evidence="16">
    <location>
        <begin position="321"/>
        <end position="367"/>
    </location>
</feature>
<keyword evidence="5 17" id="KW-0732">Signal</keyword>
<evidence type="ECO:0000256" key="17">
    <source>
        <dbReference type="SAM" id="SignalP"/>
    </source>
</evidence>
<dbReference type="PANTHER" id="PTHR33353">
    <property type="entry name" value="PUTATIVE (AFU_ORTHOLOGUE AFUA_1G12560)-RELATED"/>
    <property type="match status" value="1"/>
</dbReference>
<feature type="chain" id="PRO_5003120560" description="lytic cellulose monooxygenase (C4-dehydrogenating)" evidence="17">
    <location>
        <begin position="22"/>
        <end position="394"/>
    </location>
</feature>
<evidence type="ECO:0000256" key="1">
    <source>
        <dbReference type="ARBA" id="ARBA00001973"/>
    </source>
</evidence>
<dbReference type="GeneID" id="9589965"/>
<comment type="subcellular location">
    <subcellularLocation>
        <location evidence="2">Secreted</location>
    </subcellularLocation>
</comment>
<organism evidence="20">
    <name type="scientific">Schizophyllum commune (strain H4-8 / FGSC 9210)</name>
    <name type="common">Split gill fungus</name>
    <dbReference type="NCBI Taxonomy" id="578458"/>
    <lineage>
        <taxon>Eukaryota</taxon>
        <taxon>Fungi</taxon>
        <taxon>Dikarya</taxon>
        <taxon>Basidiomycota</taxon>
        <taxon>Agaricomycotina</taxon>
        <taxon>Agaricomycetes</taxon>
        <taxon>Agaricomycetidae</taxon>
        <taxon>Agaricales</taxon>
        <taxon>Schizophyllaceae</taxon>
        <taxon>Schizophyllum</taxon>
    </lineage>
</organism>
<feature type="signal peptide" evidence="17">
    <location>
        <begin position="1"/>
        <end position="21"/>
    </location>
</feature>
<evidence type="ECO:0000256" key="11">
    <source>
        <dbReference type="ARBA" id="ARBA00023277"/>
    </source>
</evidence>
<dbReference type="GO" id="GO:0046872">
    <property type="term" value="F:metal ion binding"/>
    <property type="evidence" value="ECO:0007669"/>
    <property type="project" value="UniProtKB-KW"/>
</dbReference>
<comment type="catalytic activity">
    <reaction evidence="14">
        <text>[(1-&gt;4)-beta-D-glucosyl]n+m + reduced acceptor + O2 = 4-dehydro-beta-D-glucosyl-[(1-&gt;4)-beta-D-glucosyl]n-1 + [(1-&gt;4)-beta-D-glucosyl]m + acceptor + H2O.</text>
        <dbReference type="EC" id="1.14.99.56"/>
    </reaction>
</comment>
<gene>
    <name evidence="19" type="ORF">SCHCODRAFT_82329</name>
</gene>
<comment type="similarity">
    <text evidence="13">Belongs to the polysaccharide monooxygenase AA9 family.</text>
</comment>
<dbReference type="CDD" id="cd21175">
    <property type="entry name" value="LPMO_AA9"/>
    <property type="match status" value="1"/>
</dbReference>
<evidence type="ECO:0000256" key="9">
    <source>
        <dbReference type="ARBA" id="ARBA00023033"/>
    </source>
</evidence>
<dbReference type="RefSeq" id="XP_003031883.1">
    <property type="nucleotide sequence ID" value="XM_003031837.1"/>
</dbReference>
<keyword evidence="10" id="KW-1015">Disulfide bond</keyword>
<dbReference type="OMA" id="AWTANTL"/>
<protein>
    <recommendedName>
        <fullName evidence="15">lytic cellulose monooxygenase (C4-dehydrogenating)</fullName>
        <ecNumber evidence="15">1.14.99.56</ecNumber>
    </recommendedName>
</protein>
<dbReference type="InParanoid" id="D8Q5J9"/>
<evidence type="ECO:0000256" key="13">
    <source>
        <dbReference type="ARBA" id="ARBA00044502"/>
    </source>
</evidence>
<evidence type="ECO:0000313" key="19">
    <source>
        <dbReference type="EMBL" id="EFI96980.1"/>
    </source>
</evidence>
<dbReference type="OrthoDB" id="4849160at2759"/>
<keyword evidence="19" id="KW-0378">Hydrolase</keyword>
<keyword evidence="11" id="KW-0119">Carbohydrate metabolism</keyword>
<evidence type="ECO:0000256" key="12">
    <source>
        <dbReference type="ARBA" id="ARBA00023326"/>
    </source>
</evidence>
<keyword evidence="6" id="KW-0136">Cellulose degradation</keyword>
<evidence type="ECO:0000256" key="8">
    <source>
        <dbReference type="ARBA" id="ARBA00023008"/>
    </source>
</evidence>
<dbReference type="Pfam" id="PF03443">
    <property type="entry name" value="AA9"/>
    <property type="match status" value="1"/>
</dbReference>